<gene>
    <name evidence="1" type="ORF">E3N88_36039</name>
</gene>
<protein>
    <submittedName>
        <fullName evidence="1">Uncharacterized protein</fullName>
    </submittedName>
</protein>
<reference evidence="1 2" key="1">
    <citation type="submission" date="2019-05" db="EMBL/GenBank/DDBJ databases">
        <title>Mikania micrantha, genome provides insights into the molecular mechanism of rapid growth.</title>
        <authorList>
            <person name="Liu B."/>
        </authorList>
    </citation>
    <scope>NUCLEOTIDE SEQUENCE [LARGE SCALE GENOMIC DNA]</scope>
    <source>
        <strain evidence="1">NLD-2019</strain>
        <tissue evidence="1">Leaf</tissue>
    </source>
</reference>
<keyword evidence="2" id="KW-1185">Reference proteome</keyword>
<dbReference type="OrthoDB" id="736928at2759"/>
<proteinExistence type="predicted"/>
<organism evidence="1 2">
    <name type="scientific">Mikania micrantha</name>
    <name type="common">bitter vine</name>
    <dbReference type="NCBI Taxonomy" id="192012"/>
    <lineage>
        <taxon>Eukaryota</taxon>
        <taxon>Viridiplantae</taxon>
        <taxon>Streptophyta</taxon>
        <taxon>Embryophyta</taxon>
        <taxon>Tracheophyta</taxon>
        <taxon>Spermatophyta</taxon>
        <taxon>Magnoliopsida</taxon>
        <taxon>eudicotyledons</taxon>
        <taxon>Gunneridae</taxon>
        <taxon>Pentapetalae</taxon>
        <taxon>asterids</taxon>
        <taxon>campanulids</taxon>
        <taxon>Asterales</taxon>
        <taxon>Asteraceae</taxon>
        <taxon>Asteroideae</taxon>
        <taxon>Heliantheae alliance</taxon>
        <taxon>Eupatorieae</taxon>
        <taxon>Mikania</taxon>
    </lineage>
</organism>
<accession>A0A5N6M2M3</accession>
<evidence type="ECO:0000313" key="2">
    <source>
        <dbReference type="Proteomes" id="UP000326396"/>
    </source>
</evidence>
<dbReference type="AlphaFoldDB" id="A0A5N6M2M3"/>
<sequence length="124" mass="13751">MHYLCAPVEIYQSGLVPLQLNHQLKIGQIYFILPNSTLRFNTTPDDLTILTRKLMNIAKTGRSCPAKLAPRSPSASPLCSPQGQSKFLDRRCGDNGEVGMLCSPKSPQWKPVMDTIIEGCYVKT</sequence>
<dbReference type="Proteomes" id="UP000326396">
    <property type="component" value="Linkage Group LG7"/>
</dbReference>
<comment type="caution">
    <text evidence="1">The sequence shown here is derived from an EMBL/GenBank/DDBJ whole genome shotgun (WGS) entry which is preliminary data.</text>
</comment>
<dbReference type="InterPro" id="IPR025322">
    <property type="entry name" value="PADRE_dom"/>
</dbReference>
<dbReference type="Pfam" id="PF14009">
    <property type="entry name" value="PADRE"/>
    <property type="match status" value="1"/>
</dbReference>
<evidence type="ECO:0000313" key="1">
    <source>
        <dbReference type="EMBL" id="KAD3068159.1"/>
    </source>
</evidence>
<dbReference type="EMBL" id="SZYD01000017">
    <property type="protein sequence ID" value="KAD3068159.1"/>
    <property type="molecule type" value="Genomic_DNA"/>
</dbReference>
<name>A0A5N6M2M3_9ASTR</name>